<dbReference type="Proteomes" id="UP000887569">
    <property type="component" value="Unplaced"/>
</dbReference>
<sequence>MAHRLQSCAAKMTPNTTIALLSRRHRIPKRFRRQINRSLSDQDESIKQIQKPAKELLQLAFSTIRNPNKASAPLLTYTSSTVGDGTYGAGHCSQHSASTCYSIASRKPTSTKCSVQHFKEYEVAGCTQQFYQSYRILPMLRGILNA</sequence>
<organism evidence="1 2">
    <name type="scientific">Parascaris univalens</name>
    <name type="common">Nematode worm</name>
    <dbReference type="NCBI Taxonomy" id="6257"/>
    <lineage>
        <taxon>Eukaryota</taxon>
        <taxon>Metazoa</taxon>
        <taxon>Ecdysozoa</taxon>
        <taxon>Nematoda</taxon>
        <taxon>Chromadorea</taxon>
        <taxon>Rhabditida</taxon>
        <taxon>Spirurina</taxon>
        <taxon>Ascaridomorpha</taxon>
        <taxon>Ascaridoidea</taxon>
        <taxon>Ascarididae</taxon>
        <taxon>Parascaris</taxon>
    </lineage>
</organism>
<evidence type="ECO:0000313" key="1">
    <source>
        <dbReference type="Proteomes" id="UP000887569"/>
    </source>
</evidence>
<name>A0A914ZI94_PARUN</name>
<dbReference type="WBParaSite" id="PgB04_g125_t01">
    <property type="protein sequence ID" value="PgB04_g125_t01"/>
    <property type="gene ID" value="PgB04_g125"/>
</dbReference>
<proteinExistence type="predicted"/>
<dbReference type="AlphaFoldDB" id="A0A914ZI94"/>
<evidence type="ECO:0000313" key="2">
    <source>
        <dbReference type="WBParaSite" id="PgB04_g125_t01"/>
    </source>
</evidence>
<accession>A0A914ZI94</accession>
<protein>
    <submittedName>
        <fullName evidence="2">Uncharacterized protein</fullName>
    </submittedName>
</protein>
<keyword evidence="1" id="KW-1185">Reference proteome</keyword>
<reference evidence="2" key="1">
    <citation type="submission" date="2022-11" db="UniProtKB">
        <authorList>
            <consortium name="WormBaseParasite"/>
        </authorList>
    </citation>
    <scope>IDENTIFICATION</scope>
</reference>